<dbReference type="EMBL" id="BAAAFG010000015">
    <property type="protein sequence ID" value="GAA0872598.1"/>
    <property type="molecule type" value="Genomic_DNA"/>
</dbReference>
<name>A0ABN1MHE8_9FLAO</name>
<feature type="chain" id="PRO_5045704511" evidence="3">
    <location>
        <begin position="23"/>
        <end position="555"/>
    </location>
</feature>
<feature type="signal peptide" evidence="3">
    <location>
        <begin position="1"/>
        <end position="22"/>
    </location>
</feature>
<evidence type="ECO:0000256" key="1">
    <source>
        <dbReference type="ARBA" id="ARBA00022729"/>
    </source>
</evidence>
<comment type="caution">
    <text evidence="5">The sequence shown here is derived from an EMBL/GenBank/DDBJ whole genome shotgun (WGS) entry which is preliminary data.</text>
</comment>
<dbReference type="Proteomes" id="UP001500507">
    <property type="component" value="Unassembled WGS sequence"/>
</dbReference>
<dbReference type="RefSeq" id="WP_343766192.1">
    <property type="nucleotide sequence ID" value="NZ_BAAAFG010000015.1"/>
</dbReference>
<feature type="region of interest" description="Disordered" evidence="2">
    <location>
        <begin position="535"/>
        <end position="555"/>
    </location>
</feature>
<accession>A0ABN1MHE8</accession>
<evidence type="ECO:0000313" key="5">
    <source>
        <dbReference type="EMBL" id="GAA0872598.1"/>
    </source>
</evidence>
<protein>
    <submittedName>
        <fullName evidence="5">Ig-like domain-containing protein</fullName>
    </submittedName>
</protein>
<keyword evidence="6" id="KW-1185">Reference proteome</keyword>
<evidence type="ECO:0000256" key="2">
    <source>
        <dbReference type="SAM" id="MobiDB-lite"/>
    </source>
</evidence>
<feature type="domain" description="SbsA Ig-like" evidence="4">
    <location>
        <begin position="33"/>
        <end position="135"/>
    </location>
</feature>
<dbReference type="InterPro" id="IPR032812">
    <property type="entry name" value="SbsA_Ig"/>
</dbReference>
<evidence type="ECO:0000313" key="6">
    <source>
        <dbReference type="Proteomes" id="UP001500507"/>
    </source>
</evidence>
<reference evidence="5 6" key="1">
    <citation type="journal article" date="2019" name="Int. J. Syst. Evol. Microbiol.">
        <title>The Global Catalogue of Microorganisms (GCM) 10K type strain sequencing project: providing services to taxonomists for standard genome sequencing and annotation.</title>
        <authorList>
            <consortium name="The Broad Institute Genomics Platform"/>
            <consortium name="The Broad Institute Genome Sequencing Center for Infectious Disease"/>
            <person name="Wu L."/>
            <person name="Ma J."/>
        </authorList>
    </citation>
    <scope>NUCLEOTIDE SEQUENCE [LARGE SCALE GENOMIC DNA]</scope>
    <source>
        <strain evidence="5 6">JCM 16082</strain>
    </source>
</reference>
<proteinExistence type="predicted"/>
<keyword evidence="1 3" id="KW-0732">Signal</keyword>
<gene>
    <name evidence="5" type="ORF">GCM10009117_17450</name>
</gene>
<evidence type="ECO:0000259" key="4">
    <source>
        <dbReference type="Pfam" id="PF13205"/>
    </source>
</evidence>
<sequence length="555" mass="63372">MKKQLLRGVILMIMSLMVFNCAKRGNITGGPKDETPPKFIRATPPNYSINFDREDVRLYFDEYIKLKNAQRQIIISPPLDPKPDFSPLGIARKYAKIFFSDTLRENTTYTINFGYSIVDNNEENPLPFFKYVFSTGDYLDSLKVNGNILDAYLNTPETFITVALYEVNEAYNDSLVYTDTPTYITNTLDSTTNFSIENIKEGTYKLIAFKDMNENYRFDPATDKIGFREEPISLPGDSLDYTITLFQEELDLRIDRPKQVSNQHFVFPFYGNPDSVVIEAISNMPQGFESAVVRDRETDTLNYWFKPPVEMDSILFRVENANYLDTLVIKPRTSNPDSLQIQNLTGTTLALDKKITLSSNIPLARVNDSLIRIVDKDTIDIPFTTKLDNQLNELTLDFEPLEDNRYQVDLLPGALIDFLENKTDSLAYSIRTKKRSDYGTLNLTINNIDRYPVIVQLTTDKGIPVKEVQSDAANNFDFELIDPGTYLVRVIYDDNANGQWDTGSFLNARQAETILYDSKTFEVRANWDVTESISLPGINRQPSTSPPSQEIPEDN</sequence>
<dbReference type="Pfam" id="PF13205">
    <property type="entry name" value="Big_5"/>
    <property type="match status" value="1"/>
</dbReference>
<evidence type="ECO:0000256" key="3">
    <source>
        <dbReference type="SAM" id="SignalP"/>
    </source>
</evidence>
<organism evidence="5 6">
    <name type="scientific">Gangjinia marincola</name>
    <dbReference type="NCBI Taxonomy" id="578463"/>
    <lineage>
        <taxon>Bacteria</taxon>
        <taxon>Pseudomonadati</taxon>
        <taxon>Bacteroidota</taxon>
        <taxon>Flavobacteriia</taxon>
        <taxon>Flavobacteriales</taxon>
        <taxon>Flavobacteriaceae</taxon>
        <taxon>Gangjinia</taxon>
    </lineage>
</organism>